<dbReference type="Gene3D" id="1.10.357.10">
    <property type="entry name" value="Tetracycline Repressor, domain 2"/>
    <property type="match status" value="1"/>
</dbReference>
<protein>
    <recommendedName>
        <fullName evidence="3">HTH tetR-type domain-containing protein</fullName>
    </recommendedName>
</protein>
<gene>
    <name evidence="4" type="ORF">GCM10023091_33990</name>
</gene>
<feature type="DNA-binding region" description="H-T-H motif" evidence="2">
    <location>
        <begin position="24"/>
        <end position="43"/>
    </location>
</feature>
<proteinExistence type="predicted"/>
<accession>A0ABP8M6I9</accession>
<evidence type="ECO:0000256" key="1">
    <source>
        <dbReference type="ARBA" id="ARBA00023125"/>
    </source>
</evidence>
<evidence type="ECO:0000259" key="3">
    <source>
        <dbReference type="PROSITE" id="PS50977"/>
    </source>
</evidence>
<feature type="domain" description="HTH tetR-type" evidence="3">
    <location>
        <begin position="1"/>
        <end position="61"/>
    </location>
</feature>
<dbReference type="InterPro" id="IPR001647">
    <property type="entry name" value="HTH_TetR"/>
</dbReference>
<keyword evidence="1 2" id="KW-0238">DNA-binding</keyword>
<dbReference type="PANTHER" id="PTHR43479">
    <property type="entry name" value="ACREF/ENVCD OPERON REPRESSOR-RELATED"/>
    <property type="match status" value="1"/>
</dbReference>
<comment type="caution">
    <text evidence="4">The sequence shown here is derived from an EMBL/GenBank/DDBJ whole genome shotgun (WGS) entry which is preliminary data.</text>
</comment>
<reference evidence="5" key="1">
    <citation type="journal article" date="2019" name="Int. J. Syst. Evol. Microbiol.">
        <title>The Global Catalogue of Microorganisms (GCM) 10K type strain sequencing project: providing services to taxonomists for standard genome sequencing and annotation.</title>
        <authorList>
            <consortium name="The Broad Institute Genomics Platform"/>
            <consortium name="The Broad Institute Genome Sequencing Center for Infectious Disease"/>
            <person name="Wu L."/>
            <person name="Ma J."/>
        </authorList>
    </citation>
    <scope>NUCLEOTIDE SEQUENCE [LARGE SCALE GENOMIC DNA]</scope>
    <source>
        <strain evidence="5">JCM 31920</strain>
    </source>
</reference>
<dbReference type="Proteomes" id="UP001501508">
    <property type="component" value="Unassembled WGS sequence"/>
</dbReference>
<dbReference type="SUPFAM" id="SSF48498">
    <property type="entry name" value="Tetracyclin repressor-like, C-terminal domain"/>
    <property type="match status" value="1"/>
</dbReference>
<sequence>MQLRSQIVETACAIAKKEGWPAVSVRKIADAIEYSAPILYEHFENKESLLEAIRRDGFAQLNAGFRDIKALYRSPEKQLTEVALLTWEFARNRPEVFEVMFNLGGAYSASKEVYAAEMSHENNVVWEMIAAFKPRFAESVNKTYQEWWVVTFGFIIIKMTVALKESNGYNENLYMENVRRYLRSVL</sequence>
<organism evidence="4 5">
    <name type="scientific">Ravibacter arvi</name>
    <dbReference type="NCBI Taxonomy" id="2051041"/>
    <lineage>
        <taxon>Bacteria</taxon>
        <taxon>Pseudomonadati</taxon>
        <taxon>Bacteroidota</taxon>
        <taxon>Cytophagia</taxon>
        <taxon>Cytophagales</taxon>
        <taxon>Spirosomataceae</taxon>
        <taxon>Ravibacter</taxon>
    </lineage>
</organism>
<dbReference type="PANTHER" id="PTHR43479:SF11">
    <property type="entry name" value="ACREF_ENVCD OPERON REPRESSOR-RELATED"/>
    <property type="match status" value="1"/>
</dbReference>
<dbReference type="PROSITE" id="PS50977">
    <property type="entry name" value="HTH_TETR_2"/>
    <property type="match status" value="1"/>
</dbReference>
<name>A0ABP8M6I9_9BACT</name>
<dbReference type="InterPro" id="IPR050624">
    <property type="entry name" value="HTH-type_Tx_Regulator"/>
</dbReference>
<evidence type="ECO:0000256" key="2">
    <source>
        <dbReference type="PROSITE-ProRule" id="PRU00335"/>
    </source>
</evidence>
<dbReference type="InterPro" id="IPR009057">
    <property type="entry name" value="Homeodomain-like_sf"/>
</dbReference>
<dbReference type="InterPro" id="IPR036271">
    <property type="entry name" value="Tet_transcr_reg_TetR-rel_C_sf"/>
</dbReference>
<dbReference type="EMBL" id="BAABEY010000031">
    <property type="protein sequence ID" value="GAA4444195.1"/>
    <property type="molecule type" value="Genomic_DNA"/>
</dbReference>
<dbReference type="Pfam" id="PF00440">
    <property type="entry name" value="TetR_N"/>
    <property type="match status" value="1"/>
</dbReference>
<evidence type="ECO:0000313" key="4">
    <source>
        <dbReference type="EMBL" id="GAA4444195.1"/>
    </source>
</evidence>
<dbReference type="SUPFAM" id="SSF46689">
    <property type="entry name" value="Homeodomain-like"/>
    <property type="match status" value="1"/>
</dbReference>
<keyword evidence="5" id="KW-1185">Reference proteome</keyword>
<evidence type="ECO:0000313" key="5">
    <source>
        <dbReference type="Proteomes" id="UP001501508"/>
    </source>
</evidence>